<protein>
    <submittedName>
        <fullName evidence="1">(northern house mosquito) hypothetical protein</fullName>
    </submittedName>
</protein>
<proteinExistence type="predicted"/>
<sequence>MRSSRTLLPVWTTKINRWIHRSRSDEVENPKLSNKKAMKNLWRSDEVASENPSQSQSRKAILAAVRSIPTKKIRTRRKMMRINRCDLKKKVNEVGKKYRGHHLRQTRWTRWKWRCL</sequence>
<dbReference type="AlphaFoldDB" id="A0A8D8ABP9"/>
<organism evidence="1">
    <name type="scientific">Culex pipiens</name>
    <name type="common">House mosquito</name>
    <dbReference type="NCBI Taxonomy" id="7175"/>
    <lineage>
        <taxon>Eukaryota</taxon>
        <taxon>Metazoa</taxon>
        <taxon>Ecdysozoa</taxon>
        <taxon>Arthropoda</taxon>
        <taxon>Hexapoda</taxon>
        <taxon>Insecta</taxon>
        <taxon>Pterygota</taxon>
        <taxon>Neoptera</taxon>
        <taxon>Endopterygota</taxon>
        <taxon>Diptera</taxon>
        <taxon>Nematocera</taxon>
        <taxon>Culicoidea</taxon>
        <taxon>Culicidae</taxon>
        <taxon>Culicinae</taxon>
        <taxon>Culicini</taxon>
        <taxon>Culex</taxon>
        <taxon>Culex</taxon>
    </lineage>
</organism>
<accession>A0A8D8ABP9</accession>
<evidence type="ECO:0000313" key="1">
    <source>
        <dbReference type="EMBL" id="CAG6454007.1"/>
    </source>
</evidence>
<reference evidence="1" key="1">
    <citation type="submission" date="2021-05" db="EMBL/GenBank/DDBJ databases">
        <authorList>
            <person name="Alioto T."/>
            <person name="Alioto T."/>
            <person name="Gomez Garrido J."/>
        </authorList>
    </citation>
    <scope>NUCLEOTIDE SEQUENCE</scope>
</reference>
<name>A0A8D8ABP9_CULPI</name>
<dbReference type="EMBL" id="HBUE01024265">
    <property type="protein sequence ID" value="CAG6454007.1"/>
    <property type="molecule type" value="Transcribed_RNA"/>
</dbReference>